<name>A0A5B8XVT8_9DELT</name>
<feature type="domain" description="Beta-ketoacyl-[acyl-carrier-protein] synthase III N-terminal" evidence="4">
    <location>
        <begin position="117"/>
        <end position="194"/>
    </location>
</feature>
<evidence type="ECO:0000313" key="5">
    <source>
        <dbReference type="EMBL" id="QED29038.1"/>
    </source>
</evidence>
<dbReference type="GO" id="GO:0004315">
    <property type="term" value="F:3-oxoacyl-[acyl-carrier-protein] synthase activity"/>
    <property type="evidence" value="ECO:0007669"/>
    <property type="project" value="InterPro"/>
</dbReference>
<evidence type="ECO:0000259" key="3">
    <source>
        <dbReference type="Pfam" id="PF08541"/>
    </source>
</evidence>
<reference evidence="5 6" key="1">
    <citation type="submission" date="2019-08" db="EMBL/GenBank/DDBJ databases">
        <authorList>
            <person name="Liang Q."/>
        </authorList>
    </citation>
    <scope>NUCLEOTIDE SEQUENCE [LARGE SCALE GENOMIC DNA]</scope>
    <source>
        <strain evidence="5 6">V1718</strain>
    </source>
</reference>
<keyword evidence="2" id="KW-0012">Acyltransferase</keyword>
<dbReference type="Proteomes" id="UP000321595">
    <property type="component" value="Chromosome"/>
</dbReference>
<dbReference type="CDD" id="cd00830">
    <property type="entry name" value="KAS_III"/>
    <property type="match status" value="1"/>
</dbReference>
<organism evidence="5 6">
    <name type="scientific">Microvenator marinus</name>
    <dbReference type="NCBI Taxonomy" id="2600177"/>
    <lineage>
        <taxon>Bacteria</taxon>
        <taxon>Deltaproteobacteria</taxon>
        <taxon>Bradymonadales</taxon>
        <taxon>Microvenatoraceae</taxon>
        <taxon>Microvenator</taxon>
    </lineage>
</organism>
<dbReference type="EMBL" id="CP042467">
    <property type="protein sequence ID" value="QED29038.1"/>
    <property type="molecule type" value="Genomic_DNA"/>
</dbReference>
<proteinExistence type="predicted"/>
<dbReference type="PANTHER" id="PTHR34069:SF3">
    <property type="entry name" value="ACYL-COA:ACYL-COA ALKYLTRANSFERASE"/>
    <property type="match status" value="1"/>
</dbReference>
<evidence type="ECO:0000259" key="4">
    <source>
        <dbReference type="Pfam" id="PF08545"/>
    </source>
</evidence>
<dbReference type="RefSeq" id="WP_146961996.1">
    <property type="nucleotide sequence ID" value="NZ_CP042467.1"/>
</dbReference>
<dbReference type="OrthoDB" id="9788274at2"/>
<dbReference type="Pfam" id="PF08545">
    <property type="entry name" value="ACP_syn_III"/>
    <property type="match status" value="1"/>
</dbReference>
<dbReference type="PANTHER" id="PTHR34069">
    <property type="entry name" value="3-OXOACYL-[ACYL-CARRIER-PROTEIN] SYNTHASE 3"/>
    <property type="match status" value="1"/>
</dbReference>
<dbReference type="Gene3D" id="3.40.47.10">
    <property type="match status" value="2"/>
</dbReference>
<dbReference type="KEGG" id="bbae:FRD01_17690"/>
<dbReference type="Pfam" id="PF08541">
    <property type="entry name" value="ACP_syn_III_C"/>
    <property type="match status" value="1"/>
</dbReference>
<dbReference type="InterPro" id="IPR016039">
    <property type="entry name" value="Thiolase-like"/>
</dbReference>
<keyword evidence="1" id="KW-0808">Transferase</keyword>
<dbReference type="SUPFAM" id="SSF53901">
    <property type="entry name" value="Thiolase-like"/>
    <property type="match status" value="1"/>
</dbReference>
<keyword evidence="6" id="KW-1185">Reference proteome</keyword>
<evidence type="ECO:0000313" key="6">
    <source>
        <dbReference type="Proteomes" id="UP000321595"/>
    </source>
</evidence>
<dbReference type="AlphaFoldDB" id="A0A5B8XVT8"/>
<dbReference type="GO" id="GO:0006633">
    <property type="term" value="P:fatty acid biosynthetic process"/>
    <property type="evidence" value="ECO:0007669"/>
    <property type="project" value="InterPro"/>
</dbReference>
<protein>
    <submittedName>
        <fullName evidence="5">3-oxoacyl-ACP synthase III</fullName>
    </submittedName>
</protein>
<sequence>MKFENVGVESVAHIEAPIRVESELLEAGFAQTLTRLGHKQGLIRSLTGVVARRFFPEGQESSHAATDAGRRAMELARVQAHDIDVLISTSVSKDYIEPSIASTVHANLGLGPACLNFDISNACLAFLNAMEVAAMMIERGSARRALIVVGESSRLPVETTVQWLAQPNVGEKELRDNFATLTLGSGASAMVLSHANLCRTPHRFTGGVSLSASNQNHLCRGQRDHMVTDAPGLLKAGVELAGQTFSAAQRELGWTQTNLNHLMMHQVGSAHLRSVLSRLGLPQEEAHLSYPEYGNMGPASIPFTLSQAASSGHLKVGDRIALMGIGSGLNCSMMEIRW</sequence>
<dbReference type="GO" id="GO:0044550">
    <property type="term" value="P:secondary metabolite biosynthetic process"/>
    <property type="evidence" value="ECO:0007669"/>
    <property type="project" value="TreeGrafter"/>
</dbReference>
<gene>
    <name evidence="5" type="ORF">FRD01_17690</name>
</gene>
<evidence type="ECO:0000256" key="1">
    <source>
        <dbReference type="ARBA" id="ARBA00022679"/>
    </source>
</evidence>
<dbReference type="NCBIfam" id="NF006720">
    <property type="entry name" value="PRK09258.1"/>
    <property type="match status" value="1"/>
</dbReference>
<dbReference type="InterPro" id="IPR013747">
    <property type="entry name" value="ACP_syn_III_C"/>
</dbReference>
<evidence type="ECO:0000256" key="2">
    <source>
        <dbReference type="ARBA" id="ARBA00023315"/>
    </source>
</evidence>
<accession>A0A5B8XVT8</accession>
<dbReference type="InterPro" id="IPR013751">
    <property type="entry name" value="ACP_syn_III_N"/>
</dbReference>
<feature type="domain" description="Beta-ketoacyl-[acyl-carrier-protein] synthase III C-terminal" evidence="3">
    <location>
        <begin position="251"/>
        <end position="338"/>
    </location>
</feature>